<dbReference type="InterPro" id="IPR014729">
    <property type="entry name" value="Rossmann-like_a/b/a_fold"/>
</dbReference>
<organism evidence="2 3">
    <name type="scientific">Mycetocola miduiensis</name>
    <dbReference type="NCBI Taxonomy" id="995034"/>
    <lineage>
        <taxon>Bacteria</taxon>
        <taxon>Bacillati</taxon>
        <taxon>Actinomycetota</taxon>
        <taxon>Actinomycetes</taxon>
        <taxon>Micrococcales</taxon>
        <taxon>Microbacteriaceae</taxon>
        <taxon>Mycetocola</taxon>
    </lineage>
</organism>
<dbReference type="Gene3D" id="3.40.50.620">
    <property type="entry name" value="HUPs"/>
    <property type="match status" value="1"/>
</dbReference>
<feature type="region of interest" description="Disordered" evidence="1">
    <location>
        <begin position="1"/>
        <end position="30"/>
    </location>
</feature>
<evidence type="ECO:0000313" key="2">
    <source>
        <dbReference type="EMBL" id="SFN70866.1"/>
    </source>
</evidence>
<dbReference type="EMBL" id="FOVM01000004">
    <property type="protein sequence ID" value="SFN70866.1"/>
    <property type="molecule type" value="Genomic_DNA"/>
</dbReference>
<dbReference type="RefSeq" id="WP_090710667.1">
    <property type="nucleotide sequence ID" value="NZ_FOVM01000004.1"/>
</dbReference>
<dbReference type="AlphaFoldDB" id="A0A1I5B845"/>
<dbReference type="SUPFAM" id="SSF52402">
    <property type="entry name" value="Adenine nucleotide alpha hydrolases-like"/>
    <property type="match status" value="1"/>
</dbReference>
<keyword evidence="3" id="KW-1185">Reference proteome</keyword>
<name>A0A1I5B845_9MICO</name>
<dbReference type="Proteomes" id="UP000198867">
    <property type="component" value="Unassembled WGS sequence"/>
</dbReference>
<gene>
    <name evidence="2" type="ORF">SAMN05216219_1796</name>
</gene>
<proteinExistence type="predicted"/>
<protein>
    <submittedName>
        <fullName evidence="2">Asparagine synthase (Glutamine-hydrolysing)</fullName>
    </submittedName>
</protein>
<dbReference type="OrthoDB" id="564639at2"/>
<evidence type="ECO:0000256" key="1">
    <source>
        <dbReference type="SAM" id="MobiDB-lite"/>
    </source>
</evidence>
<accession>A0A1I5B845</accession>
<dbReference type="STRING" id="995034.SAMN05216219_1796"/>
<evidence type="ECO:0000313" key="3">
    <source>
        <dbReference type="Proteomes" id="UP000198867"/>
    </source>
</evidence>
<reference evidence="3" key="1">
    <citation type="submission" date="2016-10" db="EMBL/GenBank/DDBJ databases">
        <authorList>
            <person name="Varghese N."/>
            <person name="Submissions S."/>
        </authorList>
    </citation>
    <scope>NUCLEOTIDE SEQUENCE [LARGE SCALE GENOMIC DNA]</scope>
    <source>
        <strain evidence="3">CGMCC 1.11101</strain>
    </source>
</reference>
<sequence>MIPYEPTSDARQPTPSMPASPLADRHGPRGALPGFLAMHRDVPALGEVLGSHAGVTTTACGDMSLASWGLTSLTMQDPTFALSRVARTERGDVSGARIADAMRSDPAWLKALLPPFAAVRGAETGVTMVADSMGFRQLYHSSPNATGRPALSTSALLAGWARSAELDHTAVAVQSLLGWQLGQRTLFQGIDKLAPDAIAHLDARGIRLDIPAVEREPEITLDEAVPLVAAMLRTSLNALLDDHPDAVLQLTGGQDSRLLLSAIPIARRRGLRAMTLGVPGSGDVLVASQLAERFGLLHEVHGFSTLEDLSSEDAWGLVRKAAMRLDGMADPVALAALDTAEASFDQGVRISGLGGEVARGFYYVGAVRERSFTHKHAERLAAWRMFANESVEPDLLDPDFSAWGRAAANSEVAAVMAAASEEWFHATDQLYLRHRMQRWAGLTDTAVHDRRIVINPMLCQQFLSIASRLAPSAKAHSQFLARLQMELDPELGRIPLEGRGAPAAAAHPGPWRSTTAAFGTTRRLGRKVTQRIRRHNRAPAGGYPLAHKVVQHWRNHPELLSSSQLESFVRAEWIDGVLAGSIEPRPSSVAFLANLLVATQVDVH</sequence>